<dbReference type="InterPro" id="IPR009739">
    <property type="entry name" value="LprI-like_N"/>
</dbReference>
<dbReference type="InterPro" id="IPR018253">
    <property type="entry name" value="DnaJ_domain_CS"/>
</dbReference>
<dbReference type="InterPro" id="IPR050817">
    <property type="entry name" value="DjlA_DnaK_co-chaperone"/>
</dbReference>
<evidence type="ECO:0000256" key="1">
    <source>
        <dbReference type="SAM" id="MobiDB-lite"/>
    </source>
</evidence>
<feature type="region of interest" description="Disordered" evidence="1">
    <location>
        <begin position="76"/>
        <end position="129"/>
    </location>
</feature>
<feature type="region of interest" description="Disordered" evidence="1">
    <location>
        <begin position="255"/>
        <end position="299"/>
    </location>
</feature>
<evidence type="ECO:0000313" key="4">
    <source>
        <dbReference type="Proteomes" id="UP000308891"/>
    </source>
</evidence>
<dbReference type="SUPFAM" id="SSF46565">
    <property type="entry name" value="Chaperone J-domain"/>
    <property type="match status" value="1"/>
</dbReference>
<comment type="caution">
    <text evidence="3">The sequence shown here is derived from an EMBL/GenBank/DDBJ whole genome shotgun (WGS) entry which is preliminary data.</text>
</comment>
<sequence length="433" mass="47325">MQADPYQTLGVARDATDEQIRQAYRRAAMRWHPDRNPGRQAEAERRFKEIGAAYALLGDPARRAAYDAECRRTGASASWSGSQWQQGAKAQRQGPQQDDKQRQQGKQQRKAQPEPEPEPEPFFNEEDDEEVLRTEAWSLARLLLSQALSCEMIAGVLYGQGIPLAMAIEVARAACDEAARERGGAGRGPQSGRFAESAEWDDSSDEYWEETDRFASRPEPVPPAAPPPRKDRSGLLVLVVAVLVTAWGLQQLSSSEVPAEPPAAVQASTATALQEVSPPAAAPEAEQPDTLEPPAAAAWADDCPDCTTGRDAAPPAKVRQNAAMAGCTDAVCTDALESAASPLRRLADPPIKPSFDCRAARQPVEHRICASNELATLDQRMFAAYQALRPYADAEILRAEQRQWLRTRNACEEMACLRAAYQQRISQLEAGLP</sequence>
<dbReference type="PROSITE" id="PS50076">
    <property type="entry name" value="DNAJ_2"/>
    <property type="match status" value="1"/>
</dbReference>
<dbReference type="PANTHER" id="PTHR24074">
    <property type="entry name" value="CO-CHAPERONE PROTEIN DJLA"/>
    <property type="match status" value="1"/>
</dbReference>
<dbReference type="EMBL" id="STGJ01000014">
    <property type="protein sequence ID" value="TIC80315.1"/>
    <property type="molecule type" value="Genomic_DNA"/>
</dbReference>
<dbReference type="OrthoDB" id="9096297at2"/>
<dbReference type="PROSITE" id="PS00636">
    <property type="entry name" value="DNAJ_1"/>
    <property type="match status" value="1"/>
</dbReference>
<gene>
    <name evidence="3" type="ORF">E5K04_12480</name>
</gene>
<dbReference type="Gene3D" id="1.20.1270.180">
    <property type="match status" value="1"/>
</dbReference>
<dbReference type="SMART" id="SM00271">
    <property type="entry name" value="DnaJ"/>
    <property type="match status" value="1"/>
</dbReference>
<reference evidence="3 4" key="1">
    <citation type="submission" date="2019-04" db="EMBL/GenBank/DDBJ databases">
        <title>Crenobacter sp. nov.</title>
        <authorList>
            <person name="Shi S."/>
        </authorList>
    </citation>
    <scope>NUCLEOTIDE SEQUENCE [LARGE SCALE GENOMIC DNA]</scope>
    <source>
        <strain evidence="3 4">GY 70310</strain>
    </source>
</reference>
<dbReference type="Gene3D" id="1.10.287.110">
    <property type="entry name" value="DnaJ domain"/>
    <property type="match status" value="1"/>
</dbReference>
<name>A0A4T0UPP8_9NEIS</name>
<feature type="domain" description="J" evidence="2">
    <location>
        <begin position="4"/>
        <end position="70"/>
    </location>
</feature>
<dbReference type="PRINTS" id="PR00625">
    <property type="entry name" value="JDOMAIN"/>
</dbReference>
<keyword evidence="4" id="KW-1185">Reference proteome</keyword>
<evidence type="ECO:0000259" key="2">
    <source>
        <dbReference type="PROSITE" id="PS50076"/>
    </source>
</evidence>
<dbReference type="RefSeq" id="WP_136554589.1">
    <property type="nucleotide sequence ID" value="NZ_STGJ01000014.1"/>
</dbReference>
<dbReference type="Pfam" id="PF00226">
    <property type="entry name" value="DnaJ"/>
    <property type="match status" value="1"/>
</dbReference>
<feature type="compositionally biased region" description="Acidic residues" evidence="1">
    <location>
        <begin position="198"/>
        <end position="209"/>
    </location>
</feature>
<organism evidence="3 4">
    <name type="scientific">Crenobacter intestini</name>
    <dbReference type="NCBI Taxonomy" id="2563443"/>
    <lineage>
        <taxon>Bacteria</taxon>
        <taxon>Pseudomonadati</taxon>
        <taxon>Pseudomonadota</taxon>
        <taxon>Betaproteobacteria</taxon>
        <taxon>Neisseriales</taxon>
        <taxon>Neisseriaceae</taxon>
        <taxon>Crenobacter</taxon>
    </lineage>
</organism>
<dbReference type="Pfam" id="PF07007">
    <property type="entry name" value="LprI"/>
    <property type="match status" value="1"/>
</dbReference>
<evidence type="ECO:0000313" key="3">
    <source>
        <dbReference type="EMBL" id="TIC80315.1"/>
    </source>
</evidence>
<feature type="compositionally biased region" description="Acidic residues" evidence="1">
    <location>
        <begin position="115"/>
        <end position="129"/>
    </location>
</feature>
<dbReference type="Proteomes" id="UP000308891">
    <property type="component" value="Unassembled WGS sequence"/>
</dbReference>
<protein>
    <submittedName>
        <fullName evidence="3">DUF1311 domain-containing protein</fullName>
    </submittedName>
</protein>
<dbReference type="InterPro" id="IPR001623">
    <property type="entry name" value="DnaJ_domain"/>
</dbReference>
<dbReference type="InterPro" id="IPR036869">
    <property type="entry name" value="J_dom_sf"/>
</dbReference>
<feature type="region of interest" description="Disordered" evidence="1">
    <location>
        <begin position="181"/>
        <end position="230"/>
    </location>
</feature>
<feature type="compositionally biased region" description="Low complexity" evidence="1">
    <location>
        <begin position="255"/>
        <end position="265"/>
    </location>
</feature>
<proteinExistence type="predicted"/>
<feature type="compositionally biased region" description="Low complexity" evidence="1">
    <location>
        <begin position="76"/>
        <end position="96"/>
    </location>
</feature>
<dbReference type="CDD" id="cd06257">
    <property type="entry name" value="DnaJ"/>
    <property type="match status" value="1"/>
</dbReference>
<dbReference type="AlphaFoldDB" id="A0A4T0UPP8"/>
<accession>A0A4T0UPP8</accession>